<accession>A0A382I0W0</accession>
<dbReference type="EMBL" id="UINC01064049">
    <property type="protein sequence ID" value="SVB92331.1"/>
    <property type="molecule type" value="Genomic_DNA"/>
</dbReference>
<feature type="transmembrane region" description="Helical" evidence="1">
    <location>
        <begin position="16"/>
        <end position="35"/>
    </location>
</feature>
<gene>
    <name evidence="2" type="ORF">METZ01_LOCUS245185</name>
</gene>
<dbReference type="AlphaFoldDB" id="A0A382I0W0"/>
<protein>
    <submittedName>
        <fullName evidence="2">Uncharacterized protein</fullName>
    </submittedName>
</protein>
<name>A0A382I0W0_9ZZZZ</name>
<evidence type="ECO:0000313" key="2">
    <source>
        <dbReference type="EMBL" id="SVB92331.1"/>
    </source>
</evidence>
<organism evidence="2">
    <name type="scientific">marine metagenome</name>
    <dbReference type="NCBI Taxonomy" id="408172"/>
    <lineage>
        <taxon>unclassified sequences</taxon>
        <taxon>metagenomes</taxon>
        <taxon>ecological metagenomes</taxon>
    </lineage>
</organism>
<reference evidence="2" key="1">
    <citation type="submission" date="2018-05" db="EMBL/GenBank/DDBJ databases">
        <authorList>
            <person name="Lanie J.A."/>
            <person name="Ng W.-L."/>
            <person name="Kazmierczak K.M."/>
            <person name="Andrzejewski T.M."/>
            <person name="Davidsen T.M."/>
            <person name="Wayne K.J."/>
            <person name="Tettelin H."/>
            <person name="Glass J.I."/>
            <person name="Rusch D."/>
            <person name="Podicherti R."/>
            <person name="Tsui H.-C.T."/>
            <person name="Winkler M.E."/>
        </authorList>
    </citation>
    <scope>NUCLEOTIDE SEQUENCE</scope>
</reference>
<proteinExistence type="predicted"/>
<keyword evidence="1" id="KW-0812">Transmembrane</keyword>
<keyword evidence="1" id="KW-1133">Transmembrane helix</keyword>
<evidence type="ECO:0000256" key="1">
    <source>
        <dbReference type="SAM" id="Phobius"/>
    </source>
</evidence>
<sequence>MHSSVLPSKKDYPANPYIGIAFGVLLIPLNTYWIAQLEVVRYTHPTLV</sequence>
<keyword evidence="1" id="KW-0472">Membrane</keyword>
<feature type="non-terminal residue" evidence="2">
    <location>
        <position position="48"/>
    </location>
</feature>